<accession>A0A0V0S846</accession>
<reference evidence="1 2" key="1">
    <citation type="submission" date="2015-01" db="EMBL/GenBank/DDBJ databases">
        <title>Evolution of Trichinella species and genotypes.</title>
        <authorList>
            <person name="Korhonen P.K."/>
            <person name="Edoardo P."/>
            <person name="Giuseppe L.R."/>
            <person name="Gasser R.B."/>
        </authorList>
    </citation>
    <scope>NUCLEOTIDE SEQUENCE [LARGE SCALE GENOMIC DNA]</scope>
    <source>
        <strain evidence="1">ISS37</strain>
    </source>
</reference>
<organism evidence="1 2">
    <name type="scientific">Trichinella nelsoni</name>
    <dbReference type="NCBI Taxonomy" id="6336"/>
    <lineage>
        <taxon>Eukaryota</taxon>
        <taxon>Metazoa</taxon>
        <taxon>Ecdysozoa</taxon>
        <taxon>Nematoda</taxon>
        <taxon>Enoplea</taxon>
        <taxon>Dorylaimia</taxon>
        <taxon>Trichinellida</taxon>
        <taxon>Trichinellidae</taxon>
        <taxon>Trichinella</taxon>
    </lineage>
</organism>
<dbReference type="PANTHER" id="PTHR45749:SF21">
    <property type="entry name" value="DUF4371 DOMAIN-CONTAINING PROTEIN"/>
    <property type="match status" value="1"/>
</dbReference>
<proteinExistence type="predicted"/>
<evidence type="ECO:0000313" key="1">
    <source>
        <dbReference type="EMBL" id="KRX22941.1"/>
    </source>
</evidence>
<evidence type="ECO:0000313" key="2">
    <source>
        <dbReference type="Proteomes" id="UP000054630"/>
    </source>
</evidence>
<protein>
    <submittedName>
        <fullName evidence="1">Uncharacterized protein</fullName>
    </submittedName>
</protein>
<keyword evidence="2" id="KW-1185">Reference proteome</keyword>
<dbReference type="EMBL" id="JYDL01000028">
    <property type="protein sequence ID" value="KRX22941.1"/>
    <property type="molecule type" value="Genomic_DNA"/>
</dbReference>
<dbReference type="AlphaFoldDB" id="A0A0V0S846"/>
<name>A0A0V0S846_9BILA</name>
<dbReference type="OrthoDB" id="6614843at2759"/>
<gene>
    <name evidence="1" type="ORF">T07_7613</name>
</gene>
<comment type="caution">
    <text evidence="1">The sequence shown here is derived from an EMBL/GenBank/DDBJ whole genome shotgun (WGS) entry which is preliminary data.</text>
</comment>
<dbReference type="Proteomes" id="UP000054630">
    <property type="component" value="Unassembled WGS sequence"/>
</dbReference>
<sequence length="110" mass="12550">MLDYRVEMGVTLKDHLLTETDRKLYASNTIQNDSHFCSQEICEKIVLSLRRARFLTVIADETKDSSGAEQLCLCLRFVENSIVREEFIAYLEMIDLSGGGIAKMILEKIT</sequence>
<dbReference type="PANTHER" id="PTHR45749">
    <property type="match status" value="1"/>
</dbReference>